<comment type="caution">
    <text evidence="3">The sequence shown here is derived from an EMBL/GenBank/DDBJ whole genome shotgun (WGS) entry which is preliminary data.</text>
</comment>
<evidence type="ECO:0000256" key="1">
    <source>
        <dbReference type="SAM" id="Phobius"/>
    </source>
</evidence>
<gene>
    <name evidence="3" type="ORF">TUM4438_17950</name>
</gene>
<proteinExistence type="predicted"/>
<dbReference type="EMBL" id="BPEY01000026">
    <property type="protein sequence ID" value="GIU45147.1"/>
    <property type="molecule type" value="Genomic_DNA"/>
</dbReference>
<dbReference type="Pfam" id="PF12158">
    <property type="entry name" value="DUF3592"/>
    <property type="match status" value="1"/>
</dbReference>
<dbReference type="InterPro" id="IPR021994">
    <property type="entry name" value="DUF3592"/>
</dbReference>
<sequence length="128" mass="14483">MDVIPLIAAIIFSLLGLYICFDYYRFNNNAIKTQGKIIGYEEYLSKDSNNNKRKMYRPIFEYSVDGNVFEIRSKTSFRHKIIPQGHPAVVLYNKNDEANARLAKGNGAGLGVLFIGLSIPAYYFGLFG</sequence>
<dbReference type="Proteomes" id="UP000887104">
    <property type="component" value="Unassembled WGS sequence"/>
</dbReference>
<feature type="transmembrane region" description="Helical" evidence="1">
    <location>
        <begin position="6"/>
        <end position="24"/>
    </location>
</feature>
<keyword evidence="1" id="KW-0812">Transmembrane</keyword>
<evidence type="ECO:0000259" key="2">
    <source>
        <dbReference type="Pfam" id="PF12158"/>
    </source>
</evidence>
<keyword evidence="1" id="KW-0472">Membrane</keyword>
<dbReference type="RefSeq" id="WP_220780848.1">
    <property type="nucleotide sequence ID" value="NZ_BPEY01000026.1"/>
</dbReference>
<evidence type="ECO:0000313" key="3">
    <source>
        <dbReference type="EMBL" id="GIU45147.1"/>
    </source>
</evidence>
<organism evidence="3 4">
    <name type="scientific">Shewanella sairae</name>
    <dbReference type="NCBI Taxonomy" id="190310"/>
    <lineage>
        <taxon>Bacteria</taxon>
        <taxon>Pseudomonadati</taxon>
        <taxon>Pseudomonadota</taxon>
        <taxon>Gammaproteobacteria</taxon>
        <taxon>Alteromonadales</taxon>
        <taxon>Shewanellaceae</taxon>
        <taxon>Shewanella</taxon>
    </lineage>
</organism>
<reference evidence="3" key="1">
    <citation type="submission" date="2021-05" db="EMBL/GenBank/DDBJ databases">
        <title>Molecular characterization for Shewanella algae harboring chromosomal blaOXA-55-like strains isolated from clinical and environment sample.</title>
        <authorList>
            <person name="Ohama Y."/>
            <person name="Aoki K."/>
            <person name="Harada S."/>
            <person name="Moriya K."/>
            <person name="Ishii Y."/>
            <person name="Tateda K."/>
        </authorList>
    </citation>
    <scope>NUCLEOTIDE SEQUENCE</scope>
    <source>
        <strain evidence="3">JCM 11563</strain>
    </source>
</reference>
<feature type="transmembrane region" description="Helical" evidence="1">
    <location>
        <begin position="107"/>
        <end position="125"/>
    </location>
</feature>
<keyword evidence="1" id="KW-1133">Transmembrane helix</keyword>
<name>A0ABQ4PC57_9GAMM</name>
<evidence type="ECO:0000313" key="4">
    <source>
        <dbReference type="Proteomes" id="UP000887104"/>
    </source>
</evidence>
<keyword evidence="4" id="KW-1185">Reference proteome</keyword>
<feature type="domain" description="DUF3592" evidence="2">
    <location>
        <begin position="33"/>
        <end position="105"/>
    </location>
</feature>
<accession>A0ABQ4PC57</accession>
<protein>
    <recommendedName>
        <fullName evidence="2">DUF3592 domain-containing protein</fullName>
    </recommendedName>
</protein>